<dbReference type="InterPro" id="IPR001789">
    <property type="entry name" value="Sig_transdc_resp-reg_receiver"/>
</dbReference>
<dbReference type="Gene3D" id="3.40.50.2300">
    <property type="match status" value="1"/>
</dbReference>
<dbReference type="PROSITE" id="PS50043">
    <property type="entry name" value="HTH_LUXR_2"/>
    <property type="match status" value="1"/>
</dbReference>
<feature type="domain" description="Response regulatory" evidence="7">
    <location>
        <begin position="1"/>
        <end position="117"/>
    </location>
</feature>
<comment type="caution">
    <text evidence="8">The sequence shown here is derived from an EMBL/GenBank/DDBJ whole genome shotgun (WGS) entry which is preliminary data.</text>
</comment>
<keyword evidence="3 8" id="KW-0238">DNA-binding</keyword>
<keyword evidence="1 5" id="KW-0597">Phosphoprotein</keyword>
<dbReference type="PANTHER" id="PTHR43214:SF24">
    <property type="entry name" value="TRANSCRIPTIONAL REGULATORY PROTEIN NARL-RELATED"/>
    <property type="match status" value="1"/>
</dbReference>
<feature type="domain" description="HTH luxR-type" evidence="6">
    <location>
        <begin position="146"/>
        <end position="211"/>
    </location>
</feature>
<organism evidence="8 9">
    <name type="scientific">Phytomonospora endophytica</name>
    <dbReference type="NCBI Taxonomy" id="714109"/>
    <lineage>
        <taxon>Bacteria</taxon>
        <taxon>Bacillati</taxon>
        <taxon>Actinomycetota</taxon>
        <taxon>Actinomycetes</taxon>
        <taxon>Micromonosporales</taxon>
        <taxon>Micromonosporaceae</taxon>
        <taxon>Phytomonospora</taxon>
    </lineage>
</organism>
<evidence type="ECO:0000256" key="3">
    <source>
        <dbReference type="ARBA" id="ARBA00023125"/>
    </source>
</evidence>
<dbReference type="GO" id="GO:0003677">
    <property type="term" value="F:DNA binding"/>
    <property type="evidence" value="ECO:0007669"/>
    <property type="project" value="UniProtKB-KW"/>
</dbReference>
<dbReference type="CDD" id="cd17535">
    <property type="entry name" value="REC_NarL-like"/>
    <property type="match status" value="1"/>
</dbReference>
<dbReference type="Pfam" id="PF00196">
    <property type="entry name" value="GerE"/>
    <property type="match status" value="1"/>
</dbReference>
<protein>
    <submittedName>
        <fullName evidence="8">DNA-binding NarL/FixJ family response regulator</fullName>
    </submittedName>
</protein>
<dbReference type="RefSeq" id="WP_184791459.1">
    <property type="nucleotide sequence ID" value="NZ_BONT01000069.1"/>
</dbReference>
<evidence type="ECO:0000259" key="6">
    <source>
        <dbReference type="PROSITE" id="PS50043"/>
    </source>
</evidence>
<dbReference type="PROSITE" id="PS50110">
    <property type="entry name" value="RESPONSE_REGULATORY"/>
    <property type="match status" value="1"/>
</dbReference>
<dbReference type="InterPro" id="IPR058245">
    <property type="entry name" value="NreC/VraR/RcsB-like_REC"/>
</dbReference>
<gene>
    <name evidence="8" type="ORF">HNR73_006568</name>
</gene>
<evidence type="ECO:0000259" key="7">
    <source>
        <dbReference type="PROSITE" id="PS50110"/>
    </source>
</evidence>
<evidence type="ECO:0000313" key="9">
    <source>
        <dbReference type="Proteomes" id="UP000548476"/>
    </source>
</evidence>
<dbReference type="Pfam" id="PF00072">
    <property type="entry name" value="Response_reg"/>
    <property type="match status" value="1"/>
</dbReference>
<sequence length="250" mass="27806">MVAESEEFTRMGLCHFLESRLGANVVGQAVDSRQALDLARRQRPDLMIYDLSLDPLNGIEFAVRMRELMTGTMPRILLLAREATNDDLLAALSVRVDGVIWKSTAHNELPVAMNSISERHFFLSPRFVTQLLSNFVLLPANANPTASPELRGLTDRELAVLGSISEGLSNEEIARKLHLAETTVKAYSSHLFEKLGVRDRLQAALLAISVGLVQPTLGNPLLWRRCTRPSLDCEQRRKYCSGICLPQSDP</sequence>
<evidence type="ECO:0000256" key="2">
    <source>
        <dbReference type="ARBA" id="ARBA00023015"/>
    </source>
</evidence>
<keyword evidence="4" id="KW-0804">Transcription</keyword>
<evidence type="ECO:0000313" key="8">
    <source>
        <dbReference type="EMBL" id="MBB6038682.1"/>
    </source>
</evidence>
<dbReference type="AlphaFoldDB" id="A0A841FYT7"/>
<dbReference type="SMART" id="SM00421">
    <property type="entry name" value="HTH_LUXR"/>
    <property type="match status" value="1"/>
</dbReference>
<dbReference type="InterPro" id="IPR039420">
    <property type="entry name" value="WalR-like"/>
</dbReference>
<evidence type="ECO:0000256" key="4">
    <source>
        <dbReference type="ARBA" id="ARBA00023163"/>
    </source>
</evidence>
<evidence type="ECO:0000256" key="1">
    <source>
        <dbReference type="ARBA" id="ARBA00022553"/>
    </source>
</evidence>
<evidence type="ECO:0000256" key="5">
    <source>
        <dbReference type="PROSITE-ProRule" id="PRU00169"/>
    </source>
</evidence>
<dbReference type="PROSITE" id="PS00622">
    <property type="entry name" value="HTH_LUXR_1"/>
    <property type="match status" value="1"/>
</dbReference>
<dbReference type="InterPro" id="IPR011006">
    <property type="entry name" value="CheY-like_superfamily"/>
</dbReference>
<name>A0A841FYT7_9ACTN</name>
<dbReference type="SMART" id="SM00448">
    <property type="entry name" value="REC"/>
    <property type="match status" value="1"/>
</dbReference>
<keyword evidence="9" id="KW-1185">Reference proteome</keyword>
<feature type="modified residue" description="4-aspartylphosphate" evidence="5">
    <location>
        <position position="50"/>
    </location>
</feature>
<dbReference type="Proteomes" id="UP000548476">
    <property type="component" value="Unassembled WGS sequence"/>
</dbReference>
<keyword evidence="2" id="KW-0805">Transcription regulation</keyword>
<dbReference type="GO" id="GO:0000160">
    <property type="term" value="P:phosphorelay signal transduction system"/>
    <property type="evidence" value="ECO:0007669"/>
    <property type="project" value="InterPro"/>
</dbReference>
<proteinExistence type="predicted"/>
<dbReference type="PRINTS" id="PR00038">
    <property type="entry name" value="HTHLUXR"/>
</dbReference>
<dbReference type="CDD" id="cd06170">
    <property type="entry name" value="LuxR_C_like"/>
    <property type="match status" value="1"/>
</dbReference>
<dbReference type="EMBL" id="JACHGT010000017">
    <property type="protein sequence ID" value="MBB6038682.1"/>
    <property type="molecule type" value="Genomic_DNA"/>
</dbReference>
<dbReference type="GO" id="GO:0006355">
    <property type="term" value="P:regulation of DNA-templated transcription"/>
    <property type="evidence" value="ECO:0007669"/>
    <property type="project" value="InterPro"/>
</dbReference>
<accession>A0A841FYT7</accession>
<reference evidence="8 9" key="1">
    <citation type="submission" date="2020-08" db="EMBL/GenBank/DDBJ databases">
        <title>Genomic Encyclopedia of Type Strains, Phase IV (KMG-IV): sequencing the most valuable type-strain genomes for metagenomic binning, comparative biology and taxonomic classification.</title>
        <authorList>
            <person name="Goeker M."/>
        </authorList>
    </citation>
    <scope>NUCLEOTIDE SEQUENCE [LARGE SCALE GENOMIC DNA]</scope>
    <source>
        <strain evidence="8 9">YIM 65646</strain>
    </source>
</reference>
<dbReference type="SUPFAM" id="SSF52172">
    <property type="entry name" value="CheY-like"/>
    <property type="match status" value="1"/>
</dbReference>
<dbReference type="InterPro" id="IPR000792">
    <property type="entry name" value="Tscrpt_reg_LuxR_C"/>
</dbReference>
<dbReference type="PANTHER" id="PTHR43214">
    <property type="entry name" value="TWO-COMPONENT RESPONSE REGULATOR"/>
    <property type="match status" value="1"/>
</dbReference>